<feature type="transmembrane region" description="Helical" evidence="6">
    <location>
        <begin position="20"/>
        <end position="40"/>
    </location>
</feature>
<dbReference type="eggNOG" id="COG0795">
    <property type="taxonomic scope" value="Bacteria"/>
</dbReference>
<dbReference type="PANTHER" id="PTHR33529">
    <property type="entry name" value="SLR0882 PROTEIN-RELATED"/>
    <property type="match status" value="1"/>
</dbReference>
<keyword evidence="2" id="KW-1003">Cell membrane</keyword>
<dbReference type="Proteomes" id="UP000019151">
    <property type="component" value="Chromosome"/>
</dbReference>
<reference evidence="7 8" key="1">
    <citation type="journal article" date="2014" name="Genome Announc.">
        <title>Genome Sequence and Methylome of Soil Bacterium Gemmatirosa kalamazoonensis KBS708T, a Member of the Rarely Cultivated Gemmatimonadetes Phylum.</title>
        <authorList>
            <person name="Debruyn J.M."/>
            <person name="Radosevich M."/>
            <person name="Wommack K.E."/>
            <person name="Polson S.W."/>
            <person name="Hauser L.J."/>
            <person name="Fawaz M.N."/>
            <person name="Korlach J."/>
            <person name="Tsai Y.C."/>
        </authorList>
    </citation>
    <scope>NUCLEOTIDE SEQUENCE [LARGE SCALE GENOMIC DNA]</scope>
    <source>
        <strain evidence="7 8">KBS708</strain>
    </source>
</reference>
<dbReference type="AlphaFoldDB" id="W0RBS1"/>
<dbReference type="PANTHER" id="PTHR33529:SF6">
    <property type="entry name" value="YJGP_YJGQ FAMILY PERMEASE"/>
    <property type="match status" value="1"/>
</dbReference>
<gene>
    <name evidence="7" type="ORF">J421_0689</name>
</gene>
<dbReference type="InParanoid" id="W0RBS1"/>
<dbReference type="GO" id="GO:0043190">
    <property type="term" value="C:ATP-binding cassette (ABC) transporter complex"/>
    <property type="evidence" value="ECO:0007669"/>
    <property type="project" value="TreeGrafter"/>
</dbReference>
<keyword evidence="5 6" id="KW-0472">Membrane</keyword>
<keyword evidence="8" id="KW-1185">Reference proteome</keyword>
<evidence type="ECO:0000256" key="2">
    <source>
        <dbReference type="ARBA" id="ARBA00022475"/>
    </source>
</evidence>
<dbReference type="HOGENOM" id="CLU_028799_3_2_0"/>
<evidence type="ECO:0000256" key="3">
    <source>
        <dbReference type="ARBA" id="ARBA00022692"/>
    </source>
</evidence>
<evidence type="ECO:0000256" key="4">
    <source>
        <dbReference type="ARBA" id="ARBA00022989"/>
    </source>
</evidence>
<feature type="transmembrane region" description="Helical" evidence="6">
    <location>
        <begin position="106"/>
        <end position="125"/>
    </location>
</feature>
<comment type="subcellular location">
    <subcellularLocation>
        <location evidence="1">Cell membrane</location>
        <topology evidence="1">Multi-pass membrane protein</topology>
    </subcellularLocation>
</comment>
<accession>W0RBS1</accession>
<proteinExistence type="predicted"/>
<dbReference type="GO" id="GO:0015920">
    <property type="term" value="P:lipopolysaccharide transport"/>
    <property type="evidence" value="ECO:0007669"/>
    <property type="project" value="TreeGrafter"/>
</dbReference>
<feature type="transmembrane region" description="Helical" evidence="6">
    <location>
        <begin position="61"/>
        <end position="86"/>
    </location>
</feature>
<protein>
    <submittedName>
        <fullName evidence="7">Permease YjgP/YjgQ family protein</fullName>
    </submittedName>
</protein>
<evidence type="ECO:0000256" key="1">
    <source>
        <dbReference type="ARBA" id="ARBA00004651"/>
    </source>
</evidence>
<dbReference type="RefSeq" id="WP_025409771.1">
    <property type="nucleotide sequence ID" value="NZ_CP007128.1"/>
</dbReference>
<keyword evidence="3 6" id="KW-0812">Transmembrane</keyword>
<evidence type="ECO:0000256" key="6">
    <source>
        <dbReference type="SAM" id="Phobius"/>
    </source>
</evidence>
<keyword evidence="4 6" id="KW-1133">Transmembrane helix</keyword>
<organism evidence="7 8">
    <name type="scientific">Gemmatirosa kalamazoonensis</name>
    <dbReference type="NCBI Taxonomy" id="861299"/>
    <lineage>
        <taxon>Bacteria</taxon>
        <taxon>Pseudomonadati</taxon>
        <taxon>Gemmatimonadota</taxon>
        <taxon>Gemmatimonadia</taxon>
        <taxon>Gemmatimonadales</taxon>
        <taxon>Gemmatimonadaceae</taxon>
        <taxon>Gemmatirosa</taxon>
    </lineage>
</organism>
<dbReference type="KEGG" id="gba:J421_0689"/>
<feature type="transmembrane region" description="Helical" evidence="6">
    <location>
        <begin position="307"/>
        <end position="326"/>
    </location>
</feature>
<sequence length="364" mass="39857">MRSRFRLGHALDRYVLGEFARVFVPTALGFPVLVFVMDLLQNLDKYLGRRIPKADLALSYVYWLPDTMFNVLPAAVLFATVFTIGAVTRHSEITAAKASGISFYRFILPIFAGASFAMALDLGLGEIAPRWNETRLALIKETRSSEGNVRTRFAYAGENGRVYKAAQLVVDSGSMIVVEIERKGTGPDYPTALVAANDARWRVPRGWMLRRGTLHLMPSDTVDAAFAFDSLVDRQMRERPRDLMLTPKAPEDMDYAELGRFIAAQARSGADVNALRVSRMLKITIPVTCVIILLFGAPLATSTQRGGAAFGVGLSLGTTVIFLVLIQLTRAIGGKGLVVPEVAAWIPSAIFGFTGLILLARTRT</sequence>
<name>W0RBS1_9BACT</name>
<feature type="transmembrane region" description="Helical" evidence="6">
    <location>
        <begin position="283"/>
        <end position="301"/>
    </location>
</feature>
<dbReference type="EMBL" id="CP007128">
    <property type="protein sequence ID" value="AHG88226.1"/>
    <property type="molecule type" value="Genomic_DNA"/>
</dbReference>
<dbReference type="OrthoDB" id="9783403at2"/>
<evidence type="ECO:0000256" key="5">
    <source>
        <dbReference type="ARBA" id="ARBA00023136"/>
    </source>
</evidence>
<evidence type="ECO:0000313" key="7">
    <source>
        <dbReference type="EMBL" id="AHG88226.1"/>
    </source>
</evidence>
<dbReference type="STRING" id="861299.J421_0689"/>
<dbReference type="Pfam" id="PF03739">
    <property type="entry name" value="LptF_LptG"/>
    <property type="match status" value="1"/>
</dbReference>
<feature type="transmembrane region" description="Helical" evidence="6">
    <location>
        <begin position="338"/>
        <end position="360"/>
    </location>
</feature>
<evidence type="ECO:0000313" key="8">
    <source>
        <dbReference type="Proteomes" id="UP000019151"/>
    </source>
</evidence>
<dbReference type="InterPro" id="IPR005495">
    <property type="entry name" value="LptG/LptF_permease"/>
</dbReference>